<sequence>LRSRPITERRTRHVSYFTALQPIVSRRTRWRILVEESTEKRKELFSLRKARYVVCEE</sequence>
<dbReference type="Proteomes" id="UP000499080">
    <property type="component" value="Unassembled WGS sequence"/>
</dbReference>
<evidence type="ECO:0000313" key="2">
    <source>
        <dbReference type="Proteomes" id="UP000499080"/>
    </source>
</evidence>
<gene>
    <name evidence="1" type="ORF">AVEN_49969_1</name>
</gene>
<accession>A0A4Y2NCA8</accession>
<reference evidence="1 2" key="1">
    <citation type="journal article" date="2019" name="Sci. Rep.">
        <title>Orb-weaving spider Araneus ventricosus genome elucidates the spidroin gene catalogue.</title>
        <authorList>
            <person name="Kono N."/>
            <person name="Nakamura H."/>
            <person name="Ohtoshi R."/>
            <person name="Moran D.A.P."/>
            <person name="Shinohara A."/>
            <person name="Yoshida Y."/>
            <person name="Fujiwara M."/>
            <person name="Mori M."/>
            <person name="Tomita M."/>
            <person name="Arakawa K."/>
        </authorList>
    </citation>
    <scope>NUCLEOTIDE SEQUENCE [LARGE SCALE GENOMIC DNA]</scope>
</reference>
<keyword evidence="2" id="KW-1185">Reference proteome</keyword>
<evidence type="ECO:0000313" key="1">
    <source>
        <dbReference type="EMBL" id="GBN36269.1"/>
    </source>
</evidence>
<comment type="caution">
    <text evidence="1">The sequence shown here is derived from an EMBL/GenBank/DDBJ whole genome shotgun (WGS) entry which is preliminary data.</text>
</comment>
<feature type="non-terminal residue" evidence="1">
    <location>
        <position position="1"/>
    </location>
</feature>
<organism evidence="1 2">
    <name type="scientific">Araneus ventricosus</name>
    <name type="common">Orbweaver spider</name>
    <name type="synonym">Epeira ventricosa</name>
    <dbReference type="NCBI Taxonomy" id="182803"/>
    <lineage>
        <taxon>Eukaryota</taxon>
        <taxon>Metazoa</taxon>
        <taxon>Ecdysozoa</taxon>
        <taxon>Arthropoda</taxon>
        <taxon>Chelicerata</taxon>
        <taxon>Arachnida</taxon>
        <taxon>Araneae</taxon>
        <taxon>Araneomorphae</taxon>
        <taxon>Entelegynae</taxon>
        <taxon>Araneoidea</taxon>
        <taxon>Araneidae</taxon>
        <taxon>Araneus</taxon>
    </lineage>
</organism>
<dbReference type="AlphaFoldDB" id="A0A4Y2NCA8"/>
<name>A0A4Y2NCA8_ARAVE</name>
<protein>
    <submittedName>
        <fullName evidence="1">Uncharacterized protein</fullName>
    </submittedName>
</protein>
<proteinExistence type="predicted"/>
<dbReference type="EMBL" id="BGPR01008809">
    <property type="protein sequence ID" value="GBN36269.1"/>
    <property type="molecule type" value="Genomic_DNA"/>
</dbReference>